<dbReference type="SUPFAM" id="SSF143120">
    <property type="entry name" value="YefM-like"/>
    <property type="match status" value="1"/>
</dbReference>
<protein>
    <recommendedName>
        <fullName evidence="4">Antitoxin</fullName>
    </recommendedName>
</protein>
<evidence type="ECO:0000256" key="1">
    <source>
        <dbReference type="ARBA" id="ARBA00009981"/>
    </source>
</evidence>
<organism evidence="2 3">
    <name type="scientific">Candidatus Amesbacteria bacterium GW2011_GWA1_47_16</name>
    <dbReference type="NCBI Taxonomy" id="1618353"/>
    <lineage>
        <taxon>Bacteria</taxon>
        <taxon>Candidatus Amesiibacteriota</taxon>
    </lineage>
</organism>
<evidence type="ECO:0000313" key="2">
    <source>
        <dbReference type="EMBL" id="KKU64337.1"/>
    </source>
</evidence>
<dbReference type="AlphaFoldDB" id="A0A0G1S4K9"/>
<gene>
    <name evidence="2" type="ORF">UX87_C0009G0019</name>
</gene>
<evidence type="ECO:0008006" key="4">
    <source>
        <dbReference type="Google" id="ProtNLM"/>
    </source>
</evidence>
<dbReference type="InterPro" id="IPR036165">
    <property type="entry name" value="YefM-like_sf"/>
</dbReference>
<name>A0A0G1S4K9_9BACT</name>
<dbReference type="EMBL" id="LCNV01000009">
    <property type="protein sequence ID" value="KKU64337.1"/>
    <property type="molecule type" value="Genomic_DNA"/>
</dbReference>
<accession>A0A0G1S4K9</accession>
<sequence length="89" mass="10140">MSTIRLSATSARNNFFELLNKIALGAEVVIVKDNKEVALMIPKTSKINWNDLLRASQKVRGILRDYSFEDNPLRRTGASDFLGQWDKEL</sequence>
<comment type="caution">
    <text evidence="2">The sequence shown here is derived from an EMBL/GenBank/DDBJ whole genome shotgun (WGS) entry which is preliminary data.</text>
</comment>
<dbReference type="Gene3D" id="3.40.1620.10">
    <property type="entry name" value="YefM-like domain"/>
    <property type="match status" value="1"/>
</dbReference>
<comment type="similarity">
    <text evidence="1">Belongs to the phD/YefM antitoxin family.</text>
</comment>
<proteinExistence type="inferred from homology"/>
<reference evidence="2 3" key="1">
    <citation type="journal article" date="2015" name="Nature">
        <title>rRNA introns, odd ribosomes, and small enigmatic genomes across a large radiation of phyla.</title>
        <authorList>
            <person name="Brown C.T."/>
            <person name="Hug L.A."/>
            <person name="Thomas B.C."/>
            <person name="Sharon I."/>
            <person name="Castelle C.J."/>
            <person name="Singh A."/>
            <person name="Wilkins M.J."/>
            <person name="Williams K.H."/>
            <person name="Banfield J.F."/>
        </authorList>
    </citation>
    <scope>NUCLEOTIDE SEQUENCE [LARGE SCALE GENOMIC DNA]</scope>
</reference>
<evidence type="ECO:0000313" key="3">
    <source>
        <dbReference type="Proteomes" id="UP000034364"/>
    </source>
</evidence>
<dbReference type="Proteomes" id="UP000034364">
    <property type="component" value="Unassembled WGS sequence"/>
</dbReference>